<evidence type="ECO:0000256" key="3">
    <source>
        <dbReference type="ARBA" id="ARBA00022618"/>
    </source>
</evidence>
<comment type="similarity">
    <text evidence="1 8">Belongs to the NDC80/HEC1 family.</text>
</comment>
<evidence type="ECO:0000313" key="13">
    <source>
        <dbReference type="Proteomes" id="UP001418222"/>
    </source>
</evidence>
<dbReference type="EMBL" id="JBBWWQ010000011">
    <property type="protein sequence ID" value="KAK8936279.1"/>
    <property type="molecule type" value="Genomic_DNA"/>
</dbReference>
<evidence type="ECO:0000256" key="6">
    <source>
        <dbReference type="ARBA" id="ARBA00023306"/>
    </source>
</evidence>
<feature type="domain" description="Kinetochore protein Ndc80 CH" evidence="11">
    <location>
        <begin position="104"/>
        <end position="180"/>
    </location>
</feature>
<feature type="coiled-coil region" evidence="9">
    <location>
        <begin position="493"/>
        <end position="520"/>
    </location>
</feature>
<dbReference type="InterPro" id="IPR055307">
    <property type="entry name" value="NDC80_plants"/>
</dbReference>
<name>A0AAP0BDI7_9ASPA</name>
<evidence type="ECO:0000256" key="8">
    <source>
        <dbReference type="RuleBase" id="RU368072"/>
    </source>
</evidence>
<feature type="coiled-coil region" evidence="9">
    <location>
        <begin position="326"/>
        <end position="360"/>
    </location>
</feature>
<evidence type="ECO:0000256" key="5">
    <source>
        <dbReference type="ARBA" id="ARBA00023054"/>
    </source>
</evidence>
<dbReference type="InterPro" id="IPR038273">
    <property type="entry name" value="Ndc80_sf"/>
</dbReference>
<feature type="compositionally biased region" description="Low complexity" evidence="10">
    <location>
        <begin position="54"/>
        <end position="67"/>
    </location>
</feature>
<keyword evidence="8" id="KW-0995">Kinetochore</keyword>
<evidence type="ECO:0000256" key="7">
    <source>
        <dbReference type="ARBA" id="ARBA00023328"/>
    </source>
</evidence>
<proteinExistence type="inferred from homology"/>
<evidence type="ECO:0000256" key="4">
    <source>
        <dbReference type="ARBA" id="ARBA00022776"/>
    </source>
</evidence>
<dbReference type="AlphaFoldDB" id="A0AAP0BDI7"/>
<feature type="region of interest" description="Disordered" evidence="10">
    <location>
        <begin position="1"/>
        <end position="73"/>
    </location>
</feature>
<sequence>MAMKRPRTGVAQRLMRTQSIAASGDFPRPTPSPSLPLYEYSSNIGTDGRRDSDASSFCSSLPSSAGSRSTYSIPSAPSDRASYLRAVNSYISSLSPPIFLKPPLPPAKDIIDALHRLFSRLDLDAPIHDLTRDLPSLLAALGCPVKLSKSALRAPSTPHAWPSVISVLHWLVQLARVSDHLVSSPSALHLSNNSLHQYISGSYSFFLSGDDCAVADLDAEYLDRAERDTASAVKNAEALEAEVAHLDEKHRDLASNPSPLEALEIERAALLEDVKKFQNVVDKFSGIIEEKKEKLAEREKELETRGTEKTRLDEEIEALRQRIHGQALSTRDVERMTRELQAVEREISDAERRRNETDEKTWLLNPEVEREFREIETSTEQCNQAIRKLKIGNYFQHVLNPEASSAAEVIGTEYKTMLKPALSALTEEAKKSKVFKVEELINMQKQSHENDMMLDGKRAHCTTIQTKFIEIEAQNDLLKKEIEEGALLCSSEAEKMQKELDAKQQEVDAFERSAQELLMDSEVILKKATVECIEETQLFAQGLYTVIDSVSKHKEFMASTNSGIKDLTNEEILGVKLAFQASVRYKSNVR</sequence>
<evidence type="ECO:0000256" key="10">
    <source>
        <dbReference type="SAM" id="MobiDB-lite"/>
    </source>
</evidence>
<dbReference type="Proteomes" id="UP001418222">
    <property type="component" value="Unassembled WGS sequence"/>
</dbReference>
<keyword evidence="4 8" id="KW-0498">Mitosis</keyword>
<evidence type="ECO:0000259" key="11">
    <source>
        <dbReference type="Pfam" id="PF03801"/>
    </source>
</evidence>
<dbReference type="Gene3D" id="1.10.418.30">
    <property type="entry name" value="Ncd80 complex, Ncd80 subunit"/>
    <property type="match status" value="1"/>
</dbReference>
<evidence type="ECO:0000256" key="9">
    <source>
        <dbReference type="SAM" id="Coils"/>
    </source>
</evidence>
<dbReference type="InterPro" id="IPR055260">
    <property type="entry name" value="Ndc80_CH"/>
</dbReference>
<feature type="coiled-coil region" evidence="9">
    <location>
        <begin position="222"/>
        <end position="280"/>
    </location>
</feature>
<evidence type="ECO:0000256" key="1">
    <source>
        <dbReference type="ARBA" id="ARBA00007050"/>
    </source>
</evidence>
<dbReference type="GO" id="GO:0031262">
    <property type="term" value="C:Ndc80 complex"/>
    <property type="evidence" value="ECO:0007669"/>
    <property type="project" value="UniProtKB-UniRule"/>
</dbReference>
<keyword evidence="5 9" id="KW-0175">Coiled coil</keyword>
<organism evidence="12 13">
    <name type="scientific">Platanthera zijinensis</name>
    <dbReference type="NCBI Taxonomy" id="2320716"/>
    <lineage>
        <taxon>Eukaryota</taxon>
        <taxon>Viridiplantae</taxon>
        <taxon>Streptophyta</taxon>
        <taxon>Embryophyta</taxon>
        <taxon>Tracheophyta</taxon>
        <taxon>Spermatophyta</taxon>
        <taxon>Magnoliopsida</taxon>
        <taxon>Liliopsida</taxon>
        <taxon>Asparagales</taxon>
        <taxon>Orchidaceae</taxon>
        <taxon>Orchidoideae</taxon>
        <taxon>Orchideae</taxon>
        <taxon>Orchidinae</taxon>
        <taxon>Platanthera</taxon>
    </lineage>
</organism>
<evidence type="ECO:0000313" key="12">
    <source>
        <dbReference type="EMBL" id="KAK8936279.1"/>
    </source>
</evidence>
<comment type="caution">
    <text evidence="12">The sequence shown here is derived from an EMBL/GenBank/DDBJ whole genome shotgun (WGS) entry which is preliminary data.</text>
</comment>
<keyword evidence="7 8" id="KW-0137">Centromere</keyword>
<keyword evidence="8" id="KW-0539">Nucleus</keyword>
<keyword evidence="2 8" id="KW-0158">Chromosome</keyword>
<comment type="subunit">
    <text evidence="8">Component of the NDC80 complex.</text>
</comment>
<protein>
    <recommendedName>
        <fullName evidence="8">Kinetochore protein NDC80</fullName>
    </recommendedName>
</protein>
<dbReference type="PANTHER" id="PTHR46681">
    <property type="entry name" value="KINETOCHORE PROTEIN NDC80 HOMOLOG"/>
    <property type="match status" value="1"/>
</dbReference>
<dbReference type="GO" id="GO:0051315">
    <property type="term" value="P:attachment of mitotic spindle microtubules to kinetochore"/>
    <property type="evidence" value="ECO:0007669"/>
    <property type="project" value="UniProtKB-UniRule"/>
</dbReference>
<comment type="function">
    <text evidence="8">Acts as a component of the essential kinetochore-associated NDC80 complex, which is required for chromosome segregation and spindle checkpoint activity.</text>
</comment>
<comment type="subcellular location">
    <subcellularLocation>
        <location evidence="8">Chromosome</location>
        <location evidence="8">Centromere</location>
        <location evidence="8">Kinetochore</location>
    </subcellularLocation>
    <subcellularLocation>
        <location evidence="8">Nucleus</location>
    </subcellularLocation>
</comment>
<keyword evidence="13" id="KW-1185">Reference proteome</keyword>
<keyword evidence="6 8" id="KW-0131">Cell cycle</keyword>
<dbReference type="GO" id="GO:0005634">
    <property type="term" value="C:nucleus"/>
    <property type="evidence" value="ECO:0007669"/>
    <property type="project" value="UniProtKB-SubCell"/>
</dbReference>
<accession>A0AAP0BDI7</accession>
<dbReference type="PANTHER" id="PTHR46681:SF1">
    <property type="entry name" value="KINETOCHORE PROTEIN NDC80 HOMOLOG"/>
    <property type="match status" value="1"/>
</dbReference>
<reference evidence="12 13" key="1">
    <citation type="journal article" date="2022" name="Nat. Plants">
        <title>Genomes of leafy and leafless Platanthera orchids illuminate the evolution of mycoheterotrophy.</title>
        <authorList>
            <person name="Li M.H."/>
            <person name="Liu K.W."/>
            <person name="Li Z."/>
            <person name="Lu H.C."/>
            <person name="Ye Q.L."/>
            <person name="Zhang D."/>
            <person name="Wang J.Y."/>
            <person name="Li Y.F."/>
            <person name="Zhong Z.M."/>
            <person name="Liu X."/>
            <person name="Yu X."/>
            <person name="Liu D.K."/>
            <person name="Tu X.D."/>
            <person name="Liu B."/>
            <person name="Hao Y."/>
            <person name="Liao X.Y."/>
            <person name="Jiang Y.T."/>
            <person name="Sun W.H."/>
            <person name="Chen J."/>
            <person name="Chen Y.Q."/>
            <person name="Ai Y."/>
            <person name="Zhai J.W."/>
            <person name="Wu S.S."/>
            <person name="Zhou Z."/>
            <person name="Hsiao Y.Y."/>
            <person name="Wu W.L."/>
            <person name="Chen Y.Y."/>
            <person name="Lin Y.F."/>
            <person name="Hsu J.L."/>
            <person name="Li C.Y."/>
            <person name="Wang Z.W."/>
            <person name="Zhao X."/>
            <person name="Zhong W.Y."/>
            <person name="Ma X.K."/>
            <person name="Ma L."/>
            <person name="Huang J."/>
            <person name="Chen G.Z."/>
            <person name="Huang M.Z."/>
            <person name="Huang L."/>
            <person name="Peng D.H."/>
            <person name="Luo Y.B."/>
            <person name="Zou S.Q."/>
            <person name="Chen S.P."/>
            <person name="Lan S."/>
            <person name="Tsai W.C."/>
            <person name="Van de Peer Y."/>
            <person name="Liu Z.J."/>
        </authorList>
    </citation>
    <scope>NUCLEOTIDE SEQUENCE [LARGE SCALE GENOMIC DNA]</scope>
    <source>
        <strain evidence="12">Lor287</strain>
    </source>
</reference>
<evidence type="ECO:0000256" key="2">
    <source>
        <dbReference type="ARBA" id="ARBA00022454"/>
    </source>
</evidence>
<dbReference type="Pfam" id="PF03801">
    <property type="entry name" value="Ndc80_HEC"/>
    <property type="match status" value="1"/>
</dbReference>
<keyword evidence="3 8" id="KW-0132">Cell division</keyword>
<gene>
    <name evidence="12" type="ORF">KSP39_PZI013228</name>
</gene>
<dbReference type="GO" id="GO:0051301">
    <property type="term" value="P:cell division"/>
    <property type="evidence" value="ECO:0007669"/>
    <property type="project" value="UniProtKB-UniRule"/>
</dbReference>